<name>A0A0F0CWJ5_9BACT</name>
<evidence type="ECO:0000313" key="7">
    <source>
        <dbReference type="EMBL" id="KJJ85941.1"/>
    </source>
</evidence>
<feature type="transmembrane region" description="Helical" evidence="5">
    <location>
        <begin position="222"/>
        <end position="245"/>
    </location>
</feature>
<feature type="transmembrane region" description="Helical" evidence="5">
    <location>
        <begin position="141"/>
        <end position="160"/>
    </location>
</feature>
<keyword evidence="2 5" id="KW-0812">Transmembrane</keyword>
<reference evidence="7 8" key="1">
    <citation type="submission" date="2015-02" db="EMBL/GenBank/DDBJ databases">
        <title>Single-cell genomics of uncultivated deep-branching MTB reveals a conserved set of magnetosome genes.</title>
        <authorList>
            <person name="Kolinko S."/>
            <person name="Richter M."/>
            <person name="Glockner F.O."/>
            <person name="Brachmann A."/>
            <person name="Schuler D."/>
        </authorList>
    </citation>
    <scope>NUCLEOTIDE SEQUENCE [LARGE SCALE GENOMIC DNA]</scope>
    <source>
        <strain evidence="7">SKK-01</strain>
    </source>
</reference>
<evidence type="ECO:0000313" key="8">
    <source>
        <dbReference type="Proteomes" id="UP000033428"/>
    </source>
</evidence>
<feature type="transmembrane region" description="Helical" evidence="5">
    <location>
        <begin position="394"/>
        <end position="418"/>
    </location>
</feature>
<feature type="transmembrane region" description="Helical" evidence="5">
    <location>
        <begin position="12"/>
        <end position="31"/>
    </location>
</feature>
<feature type="transmembrane region" description="Helical" evidence="5">
    <location>
        <begin position="252"/>
        <end position="271"/>
    </location>
</feature>
<feature type="transmembrane region" description="Helical" evidence="5">
    <location>
        <begin position="304"/>
        <end position="324"/>
    </location>
</feature>
<dbReference type="AlphaFoldDB" id="A0A0F0CWJ5"/>
<evidence type="ECO:0000256" key="5">
    <source>
        <dbReference type="SAM" id="Phobius"/>
    </source>
</evidence>
<feature type="transmembrane region" description="Helical" evidence="5">
    <location>
        <begin position="37"/>
        <end position="54"/>
    </location>
</feature>
<feature type="transmembrane region" description="Helical" evidence="5">
    <location>
        <begin position="116"/>
        <end position="135"/>
    </location>
</feature>
<feature type="transmembrane region" description="Helical" evidence="5">
    <location>
        <begin position="92"/>
        <end position="109"/>
    </location>
</feature>
<dbReference type="Proteomes" id="UP000033428">
    <property type="component" value="Unassembled WGS sequence"/>
</dbReference>
<evidence type="ECO:0000256" key="2">
    <source>
        <dbReference type="ARBA" id="ARBA00022692"/>
    </source>
</evidence>
<dbReference type="Pfam" id="PF04932">
    <property type="entry name" value="Wzy_C"/>
    <property type="match status" value="1"/>
</dbReference>
<evidence type="ECO:0000259" key="6">
    <source>
        <dbReference type="Pfam" id="PF04932"/>
    </source>
</evidence>
<feature type="transmembrane region" description="Helical" evidence="5">
    <location>
        <begin position="172"/>
        <end position="193"/>
    </location>
</feature>
<keyword evidence="3 5" id="KW-1133">Transmembrane helix</keyword>
<evidence type="ECO:0000256" key="3">
    <source>
        <dbReference type="ARBA" id="ARBA00022989"/>
    </source>
</evidence>
<accession>A0A0F0CWJ5</accession>
<dbReference type="EMBL" id="JYNY01000037">
    <property type="protein sequence ID" value="KJJ85941.1"/>
    <property type="molecule type" value="Genomic_DNA"/>
</dbReference>
<feature type="domain" description="O-antigen ligase-related" evidence="6">
    <location>
        <begin position="259"/>
        <end position="411"/>
    </location>
</feature>
<proteinExistence type="predicted"/>
<protein>
    <submittedName>
        <fullName evidence="7">O-antigen polymerase</fullName>
    </submittedName>
</protein>
<dbReference type="InterPro" id="IPR007016">
    <property type="entry name" value="O-antigen_ligase-rel_domated"/>
</dbReference>
<feature type="transmembrane region" description="Helical" evidence="5">
    <location>
        <begin position="465"/>
        <end position="482"/>
    </location>
</feature>
<sequence>MLSGNEKGRALIHILTVIIGTTLGAAVLFLLYNYSMIKVGAVVFGIAVVTFLLTQKRMAKNLLLILAILTMTNMQILELYKDSFTQVFFSPMDFPLVIVAIIFLVRIVAFDSTPKLIAPDVAFICFIVWNVISVFTSTHTFVAMIEVMQLIKVFILSFCLRHFIRTYEDLRNIFIALGVNILIQGALTAGQIIKGSTLGLQFLGEIQESEFMYYGFVRYSGLTGFCNIFAACLTLLIPTFFTLYLVSEKALVRAYFLFIFLTSVALLFSTYSRSGLISTTFALSLLVILMPKYLAEDGKKRIRMFVKIGLASALIFGGIFVVMYGDRLGGTQRGEAAYARIPSIMLAKEAILENPLLGVGSRNYRYLADKYVQKIRFSFTMDAEWASRAYIHNLFFRIAAENGLPGLIIFLLFLFLCIQELKNSLKKLNADKINHKTSPLLISTGLGIVGSILFLQFGPEYDMQAMRHTFWLILGVSLIPLLHGERFNTALKT</sequence>
<comment type="subcellular location">
    <subcellularLocation>
        <location evidence="1">Membrane</location>
        <topology evidence="1">Multi-pass membrane protein</topology>
    </subcellularLocation>
</comment>
<feature type="transmembrane region" description="Helical" evidence="5">
    <location>
        <begin position="439"/>
        <end position="459"/>
    </location>
</feature>
<feature type="transmembrane region" description="Helical" evidence="5">
    <location>
        <begin position="277"/>
        <end position="295"/>
    </location>
</feature>
<dbReference type="PANTHER" id="PTHR37422:SF17">
    <property type="entry name" value="O-ANTIGEN LIGASE"/>
    <property type="match status" value="1"/>
</dbReference>
<keyword evidence="8" id="KW-1185">Reference proteome</keyword>
<dbReference type="GO" id="GO:0016020">
    <property type="term" value="C:membrane"/>
    <property type="evidence" value="ECO:0007669"/>
    <property type="project" value="UniProtKB-SubCell"/>
</dbReference>
<evidence type="ECO:0000256" key="1">
    <source>
        <dbReference type="ARBA" id="ARBA00004141"/>
    </source>
</evidence>
<dbReference type="InterPro" id="IPR051533">
    <property type="entry name" value="WaaL-like"/>
</dbReference>
<gene>
    <name evidence="7" type="ORF">OMAG_000194</name>
</gene>
<organism evidence="7 8">
    <name type="scientific">Candidatus Omnitrophus magneticus</name>
    <dbReference type="NCBI Taxonomy" id="1609969"/>
    <lineage>
        <taxon>Bacteria</taxon>
        <taxon>Pseudomonadati</taxon>
        <taxon>Candidatus Omnitrophota</taxon>
        <taxon>Candidatus Omnitrophus</taxon>
    </lineage>
</organism>
<evidence type="ECO:0000256" key="4">
    <source>
        <dbReference type="ARBA" id="ARBA00023136"/>
    </source>
</evidence>
<keyword evidence="4 5" id="KW-0472">Membrane</keyword>
<dbReference type="PANTHER" id="PTHR37422">
    <property type="entry name" value="TEICHURONIC ACID BIOSYNTHESIS PROTEIN TUAE"/>
    <property type="match status" value="1"/>
</dbReference>
<comment type="caution">
    <text evidence="7">The sequence shown here is derived from an EMBL/GenBank/DDBJ whole genome shotgun (WGS) entry which is preliminary data.</text>
</comment>